<dbReference type="OrthoDB" id="844533at2"/>
<reference evidence="2" key="1">
    <citation type="submission" date="2016-10" db="EMBL/GenBank/DDBJ databases">
        <authorList>
            <person name="Varghese N."/>
            <person name="Submissions S."/>
        </authorList>
    </citation>
    <scope>NUCLEOTIDE SEQUENCE [LARGE SCALE GENOMIC DNA]</scope>
    <source>
        <strain evidence="2">DSM 23095</strain>
    </source>
</reference>
<proteinExistence type="predicted"/>
<organism evidence="1 2">
    <name type="scientific">Algoriphagus faecimaris</name>
    <dbReference type="NCBI Taxonomy" id="686796"/>
    <lineage>
        <taxon>Bacteria</taxon>
        <taxon>Pseudomonadati</taxon>
        <taxon>Bacteroidota</taxon>
        <taxon>Cytophagia</taxon>
        <taxon>Cytophagales</taxon>
        <taxon>Cyclobacteriaceae</taxon>
        <taxon>Algoriphagus</taxon>
    </lineage>
</organism>
<evidence type="ECO:0000313" key="2">
    <source>
        <dbReference type="Proteomes" id="UP000199060"/>
    </source>
</evidence>
<dbReference type="InterPro" id="IPR036525">
    <property type="entry name" value="Tubulin/FtsZ_GTPase_sf"/>
</dbReference>
<evidence type="ECO:0000313" key="1">
    <source>
        <dbReference type="EMBL" id="SDD65034.1"/>
    </source>
</evidence>
<accession>A0A1G6WGX6</accession>
<dbReference type="RefSeq" id="WP_087940937.1">
    <property type="nucleotide sequence ID" value="NZ_FNAC01000044.1"/>
</dbReference>
<keyword evidence="2" id="KW-1185">Reference proteome</keyword>
<protein>
    <recommendedName>
        <fullName evidence="3">Tubulin/FtsZ family, GTPase domain</fullName>
    </recommendedName>
</protein>
<evidence type="ECO:0008006" key="3">
    <source>
        <dbReference type="Google" id="ProtNLM"/>
    </source>
</evidence>
<dbReference type="Gene3D" id="3.40.50.1440">
    <property type="entry name" value="Tubulin/FtsZ, GTPase domain"/>
    <property type="match status" value="1"/>
</dbReference>
<name>A0A1G6WGX6_9BACT</name>
<gene>
    <name evidence="1" type="ORF">SAMN04488104_104417</name>
</gene>
<dbReference type="EMBL" id="FNAC01000044">
    <property type="protein sequence ID" value="SDD65034.1"/>
    <property type="molecule type" value="Genomic_DNA"/>
</dbReference>
<dbReference type="SUPFAM" id="SSF52490">
    <property type="entry name" value="Tubulin nucleotide-binding domain-like"/>
    <property type="match status" value="1"/>
</dbReference>
<dbReference type="Proteomes" id="UP000199060">
    <property type="component" value="Unassembled WGS sequence"/>
</dbReference>
<dbReference type="AlphaFoldDB" id="A0A1G6WGX6"/>
<dbReference type="STRING" id="686796.SAMN04488104_104417"/>
<sequence length="468" mass="53383">MSKLYIFAIGGTGSRVLKSLVMLMAAGAKLKNHTQVVPIIIDPDSGNGDLNRTKEILSNYQHIRSKISNPEDFFFQDITTTNNLTSTTPRFQDKDFEFKLERVHQEKFKDYIHYSTMDKPDSDIVNLLFSRENLEANLNIGFKGNPNMGSIVLNQFTDSDAFQRFGQSFNQDDSIFIINSIFGGTGAAGYPLLLKLLRSGTAKIPNREVIKDSIIGAITYLPYFKLRDGEIKSQSFLGKAKAALDYYNRTIINSKQINAQYFLGDQENNTTYENHVGSREQKNDSHFLELVGALSIFDFDRNKTSIGSNDSHVYEFGVENFVNSLDTRDLNEADRNLIYQPLNEFSLFANYCESGWQKAVGVSRWTIKNFWTKNRGITKDYFESAEFKNEVQKFTRLYLEWLKELGGNKPGFLPQLINKTSGPDIFRLLDIRNSEAITQIPLPRTEKDIHSELIKLFEKSTSIVSDKL</sequence>